<reference evidence="2" key="1">
    <citation type="submission" date="2015-10" db="EMBL/GenBank/DDBJ databases">
        <title>Draft Genome Sequences of 11 Lactococcus lactis subspecies cremoris strains.</title>
        <authorList>
            <person name="Wels M."/>
            <person name="Backus L."/>
            <person name="Boekhorst J."/>
            <person name="Dijkstra A."/>
            <person name="Beerthuizen M."/>
            <person name="Kelly W."/>
            <person name="Siezen R."/>
            <person name="Bachmann H."/>
            <person name="Van Hijum S."/>
        </authorList>
    </citation>
    <scope>NUCLEOTIDE SEQUENCE [LARGE SCALE GENOMIC DNA]</scope>
    <source>
        <strain evidence="2">LMG9449</strain>
    </source>
</reference>
<proteinExistence type="predicted"/>
<dbReference type="AlphaFoldDB" id="A0A0V8DL51"/>
<organism evidence="1 2">
    <name type="scientific">Lactococcus lactis subsp. lactis</name>
    <name type="common">Streptococcus lactis</name>
    <dbReference type="NCBI Taxonomy" id="1360"/>
    <lineage>
        <taxon>Bacteria</taxon>
        <taxon>Bacillati</taxon>
        <taxon>Bacillota</taxon>
        <taxon>Bacilli</taxon>
        <taxon>Lactobacillales</taxon>
        <taxon>Streptococcaceae</taxon>
        <taxon>Lactococcus</taxon>
    </lineage>
</organism>
<dbReference type="Proteomes" id="UP000053612">
    <property type="component" value="Unassembled WGS sequence"/>
</dbReference>
<comment type="caution">
    <text evidence="1">The sequence shown here is derived from an EMBL/GenBank/DDBJ whole genome shotgun (WGS) entry which is preliminary data.</text>
</comment>
<evidence type="ECO:0000313" key="1">
    <source>
        <dbReference type="EMBL" id="KSU14365.1"/>
    </source>
</evidence>
<accession>A0A0V8DL51</accession>
<dbReference type="RefSeq" id="WP_201012012.1">
    <property type="nucleotide sequence ID" value="NZ_LKLS01000214.1"/>
</dbReference>
<dbReference type="EMBL" id="LKLS01000214">
    <property type="protein sequence ID" value="KSU14365.1"/>
    <property type="molecule type" value="Genomic_DNA"/>
</dbReference>
<name>A0A0V8DL51_LACLL</name>
<dbReference type="PATRIC" id="fig|1360.109.peg.589"/>
<gene>
    <name evidence="1" type="ORF">LMG9449_2606</name>
</gene>
<protein>
    <submittedName>
        <fullName evidence="1">Uncharacterized protein</fullName>
    </submittedName>
</protein>
<sequence length="57" mass="6488">MTEKEKIQEIANKYGSSLGKLSSEATAKEVKTVFKYFADEANRKQRELVGLTNKNKH</sequence>
<evidence type="ECO:0000313" key="2">
    <source>
        <dbReference type="Proteomes" id="UP000053612"/>
    </source>
</evidence>